<keyword evidence="2" id="KW-0902">Two-component regulatory system</keyword>
<dbReference type="Gene3D" id="6.10.250.690">
    <property type="match status" value="1"/>
</dbReference>
<feature type="modified residue" description="4-aspartylphosphate" evidence="6">
    <location>
        <position position="54"/>
    </location>
</feature>
<sequence length="231" mass="26240">MLKQKIFIIEDDKKIANIVSSYLKHEGVEVFHFINGKEALDAVIELNPDLIILDLMLPDISGEELCQDIKEMVDIPIIMLTAKSSEEEKLAGFALGADDYVTKPFSPRELIYRVKAILKRVRKSSSEKLSFNNGELILDSSKYEALLNGKNLNLTPTEFKILLVLAEKPEKVFSRYDIIEQALGYQFDGYDRNVDAHIKNIRAKMSKLSEDAKYIVTVYGVGYKFVGVRDK</sequence>
<dbReference type="KEGG" id="ddf:DEFDS_0294"/>
<dbReference type="CDD" id="cd00383">
    <property type="entry name" value="trans_reg_C"/>
    <property type="match status" value="1"/>
</dbReference>
<evidence type="ECO:0000256" key="7">
    <source>
        <dbReference type="PROSITE-ProRule" id="PRU01091"/>
    </source>
</evidence>
<dbReference type="AlphaFoldDB" id="D3PB25"/>
<dbReference type="GO" id="GO:0006355">
    <property type="term" value="P:regulation of DNA-templated transcription"/>
    <property type="evidence" value="ECO:0007669"/>
    <property type="project" value="InterPro"/>
</dbReference>
<dbReference type="SUPFAM" id="SSF46894">
    <property type="entry name" value="C-terminal effector domain of the bipartite response regulators"/>
    <property type="match status" value="1"/>
</dbReference>
<reference evidence="10 11" key="1">
    <citation type="journal article" date="2010" name="DNA Res.">
        <title>Bacterial lifestyle in a deep-sea hydrothermal vent chimney revealed by the genome sequence of the thermophilic bacterium Deferribacter desulfuricans SSM1.</title>
        <authorList>
            <person name="Takaki Y."/>
            <person name="Shimamura S."/>
            <person name="Nakagawa S."/>
            <person name="Fukuhara Y."/>
            <person name="Horikawa H."/>
            <person name="Ankai A."/>
            <person name="Harada T."/>
            <person name="Hosoyama A."/>
            <person name="Oguchi A."/>
            <person name="Fukui S."/>
            <person name="Fujita N."/>
            <person name="Takami H."/>
            <person name="Takai K."/>
        </authorList>
    </citation>
    <scope>NUCLEOTIDE SEQUENCE [LARGE SCALE GENOMIC DNA]</scope>
    <source>
        <strain evidence="11">DSM 14783 / JCM 11476 / NBRC 101012 / SSM1</strain>
    </source>
</reference>
<dbReference type="STRING" id="639282.DEFDS_0294"/>
<keyword evidence="4 7" id="KW-0238">DNA-binding</keyword>
<evidence type="ECO:0000256" key="6">
    <source>
        <dbReference type="PROSITE-ProRule" id="PRU00169"/>
    </source>
</evidence>
<feature type="DNA-binding region" description="OmpR/PhoB-type" evidence="7">
    <location>
        <begin position="126"/>
        <end position="227"/>
    </location>
</feature>
<feature type="domain" description="OmpR/PhoB-type" evidence="9">
    <location>
        <begin position="126"/>
        <end position="227"/>
    </location>
</feature>
<evidence type="ECO:0000256" key="5">
    <source>
        <dbReference type="ARBA" id="ARBA00023163"/>
    </source>
</evidence>
<dbReference type="RefSeq" id="WP_013007046.1">
    <property type="nucleotide sequence ID" value="NC_013939.1"/>
</dbReference>
<name>D3PB25_DEFDS</name>
<dbReference type="Pfam" id="PF00486">
    <property type="entry name" value="Trans_reg_C"/>
    <property type="match status" value="1"/>
</dbReference>
<proteinExistence type="predicted"/>
<dbReference type="InterPro" id="IPR011006">
    <property type="entry name" value="CheY-like_superfamily"/>
</dbReference>
<keyword evidence="11" id="KW-1185">Reference proteome</keyword>
<dbReference type="InterPro" id="IPR039420">
    <property type="entry name" value="WalR-like"/>
</dbReference>
<dbReference type="eggNOG" id="COG0745">
    <property type="taxonomic scope" value="Bacteria"/>
</dbReference>
<evidence type="ECO:0000256" key="1">
    <source>
        <dbReference type="ARBA" id="ARBA00022553"/>
    </source>
</evidence>
<dbReference type="GO" id="GO:0032993">
    <property type="term" value="C:protein-DNA complex"/>
    <property type="evidence" value="ECO:0007669"/>
    <property type="project" value="TreeGrafter"/>
</dbReference>
<dbReference type="Proteomes" id="UP000001520">
    <property type="component" value="Chromosome"/>
</dbReference>
<keyword evidence="3" id="KW-0805">Transcription regulation</keyword>
<dbReference type="GO" id="GO:0000976">
    <property type="term" value="F:transcription cis-regulatory region binding"/>
    <property type="evidence" value="ECO:0007669"/>
    <property type="project" value="TreeGrafter"/>
</dbReference>
<dbReference type="EMBL" id="AP011529">
    <property type="protein sequence ID" value="BAI79798.1"/>
    <property type="molecule type" value="Genomic_DNA"/>
</dbReference>
<feature type="domain" description="Response regulatory" evidence="8">
    <location>
        <begin position="5"/>
        <end position="118"/>
    </location>
</feature>
<gene>
    <name evidence="10" type="ordered locus">DEFDS_0294</name>
</gene>
<dbReference type="HOGENOM" id="CLU_000445_30_4_0"/>
<dbReference type="Gene3D" id="3.40.50.2300">
    <property type="match status" value="1"/>
</dbReference>
<evidence type="ECO:0000256" key="3">
    <source>
        <dbReference type="ARBA" id="ARBA00023015"/>
    </source>
</evidence>
<dbReference type="FunFam" id="3.40.50.2300:FF:000001">
    <property type="entry name" value="DNA-binding response regulator PhoB"/>
    <property type="match status" value="1"/>
</dbReference>
<dbReference type="PANTHER" id="PTHR48111">
    <property type="entry name" value="REGULATOR OF RPOS"/>
    <property type="match status" value="1"/>
</dbReference>
<dbReference type="SMART" id="SM00448">
    <property type="entry name" value="REC"/>
    <property type="match status" value="1"/>
</dbReference>
<dbReference type="InterPro" id="IPR016032">
    <property type="entry name" value="Sig_transdc_resp-reg_C-effctor"/>
</dbReference>
<dbReference type="InterPro" id="IPR001789">
    <property type="entry name" value="Sig_transdc_resp-reg_receiver"/>
</dbReference>
<dbReference type="SUPFAM" id="SSF52172">
    <property type="entry name" value="CheY-like"/>
    <property type="match status" value="1"/>
</dbReference>
<dbReference type="InterPro" id="IPR036388">
    <property type="entry name" value="WH-like_DNA-bd_sf"/>
</dbReference>
<dbReference type="PANTHER" id="PTHR48111:SF59">
    <property type="entry name" value="TRANSCRIPTIONAL REGULATORY PROTEIN BAER"/>
    <property type="match status" value="1"/>
</dbReference>
<evidence type="ECO:0000313" key="11">
    <source>
        <dbReference type="Proteomes" id="UP000001520"/>
    </source>
</evidence>
<dbReference type="InterPro" id="IPR001867">
    <property type="entry name" value="OmpR/PhoB-type_DNA-bd"/>
</dbReference>
<dbReference type="SMART" id="SM00862">
    <property type="entry name" value="Trans_reg_C"/>
    <property type="match status" value="1"/>
</dbReference>
<protein>
    <submittedName>
        <fullName evidence="10">Two-component system, OmpR family, response regulator</fullName>
    </submittedName>
</protein>
<dbReference type="OrthoDB" id="9802426at2"/>
<dbReference type="Gene3D" id="1.10.10.10">
    <property type="entry name" value="Winged helix-like DNA-binding domain superfamily/Winged helix DNA-binding domain"/>
    <property type="match status" value="1"/>
</dbReference>
<dbReference type="GO" id="GO:0000156">
    <property type="term" value="F:phosphorelay response regulator activity"/>
    <property type="evidence" value="ECO:0007669"/>
    <property type="project" value="TreeGrafter"/>
</dbReference>
<evidence type="ECO:0000313" key="10">
    <source>
        <dbReference type="EMBL" id="BAI79798.1"/>
    </source>
</evidence>
<dbReference type="PROSITE" id="PS51755">
    <property type="entry name" value="OMPR_PHOB"/>
    <property type="match status" value="1"/>
</dbReference>
<evidence type="ECO:0000259" key="8">
    <source>
        <dbReference type="PROSITE" id="PS50110"/>
    </source>
</evidence>
<keyword evidence="1 6" id="KW-0597">Phosphoprotein</keyword>
<organism evidence="10 11">
    <name type="scientific">Deferribacter desulfuricans (strain DSM 14783 / JCM 11476 / NBRC 101012 / SSM1)</name>
    <dbReference type="NCBI Taxonomy" id="639282"/>
    <lineage>
        <taxon>Bacteria</taxon>
        <taxon>Pseudomonadati</taxon>
        <taxon>Deferribacterota</taxon>
        <taxon>Deferribacteres</taxon>
        <taxon>Deferribacterales</taxon>
        <taxon>Deferribacteraceae</taxon>
        <taxon>Deferribacter</taxon>
    </lineage>
</organism>
<accession>D3PB25</accession>
<dbReference type="PROSITE" id="PS50110">
    <property type="entry name" value="RESPONSE_REGULATORY"/>
    <property type="match status" value="1"/>
</dbReference>
<keyword evidence="5" id="KW-0804">Transcription</keyword>
<dbReference type="GO" id="GO:0005829">
    <property type="term" value="C:cytosol"/>
    <property type="evidence" value="ECO:0007669"/>
    <property type="project" value="TreeGrafter"/>
</dbReference>
<dbReference type="CDD" id="cd17574">
    <property type="entry name" value="REC_OmpR"/>
    <property type="match status" value="1"/>
</dbReference>
<evidence type="ECO:0000256" key="2">
    <source>
        <dbReference type="ARBA" id="ARBA00023012"/>
    </source>
</evidence>
<evidence type="ECO:0000259" key="9">
    <source>
        <dbReference type="PROSITE" id="PS51755"/>
    </source>
</evidence>
<dbReference type="Pfam" id="PF00072">
    <property type="entry name" value="Response_reg"/>
    <property type="match status" value="1"/>
</dbReference>
<evidence type="ECO:0000256" key="4">
    <source>
        <dbReference type="ARBA" id="ARBA00023125"/>
    </source>
</evidence>